<organism evidence="3 4">
    <name type="scientific">Polaribacter aquimarinus</name>
    <dbReference type="NCBI Taxonomy" id="2100726"/>
    <lineage>
        <taxon>Bacteria</taxon>
        <taxon>Pseudomonadati</taxon>
        <taxon>Bacteroidota</taxon>
        <taxon>Flavobacteriia</taxon>
        <taxon>Flavobacteriales</taxon>
        <taxon>Flavobacteriaceae</taxon>
    </lineage>
</organism>
<dbReference type="AlphaFoldDB" id="A0A2U2JAI4"/>
<dbReference type="PANTHER" id="PTHR23150">
    <property type="entry name" value="SULFATASE MODIFYING FACTOR 1, 2"/>
    <property type="match status" value="1"/>
</dbReference>
<dbReference type="PROSITE" id="PS51257">
    <property type="entry name" value="PROKAR_LIPOPROTEIN"/>
    <property type="match status" value="1"/>
</dbReference>
<dbReference type="InterPro" id="IPR016187">
    <property type="entry name" value="CTDL_fold"/>
</dbReference>
<gene>
    <name evidence="3" type="ORF">DIS07_08855</name>
</gene>
<name>A0A2U2JAI4_9FLAO</name>
<evidence type="ECO:0000259" key="2">
    <source>
        <dbReference type="Pfam" id="PF03781"/>
    </source>
</evidence>
<dbReference type="OrthoDB" id="9768004at2"/>
<dbReference type="EMBL" id="QFFG01000003">
    <property type="protein sequence ID" value="PWG05334.1"/>
    <property type="molecule type" value="Genomic_DNA"/>
</dbReference>
<dbReference type="Pfam" id="PF03781">
    <property type="entry name" value="FGE-sulfatase"/>
    <property type="match status" value="1"/>
</dbReference>
<comment type="caution">
    <text evidence="3">The sequence shown here is derived from an EMBL/GenBank/DDBJ whole genome shotgun (WGS) entry which is preliminary data.</text>
</comment>
<dbReference type="Gene3D" id="3.90.1580.10">
    <property type="entry name" value="paralog of FGE (formylglycine-generating enzyme)"/>
    <property type="match status" value="1"/>
</dbReference>
<dbReference type="GO" id="GO:0120147">
    <property type="term" value="F:formylglycine-generating oxidase activity"/>
    <property type="evidence" value="ECO:0007669"/>
    <property type="project" value="TreeGrafter"/>
</dbReference>
<reference evidence="3 4" key="1">
    <citation type="submission" date="2018-05" db="EMBL/GenBank/DDBJ databases">
        <title>Polaribacter aquimarinus sp. nov., isolated from sediment in a sediment of sea.</title>
        <authorList>
            <person name="Lu D."/>
        </authorList>
    </citation>
    <scope>NUCLEOTIDE SEQUENCE [LARGE SCALE GENOMIC DNA]</scope>
    <source>
        <strain evidence="3 4">ZY113</strain>
    </source>
</reference>
<proteinExistence type="predicted"/>
<evidence type="ECO:0000256" key="1">
    <source>
        <dbReference type="SAM" id="SignalP"/>
    </source>
</evidence>
<evidence type="ECO:0000313" key="4">
    <source>
        <dbReference type="Proteomes" id="UP000245670"/>
    </source>
</evidence>
<protein>
    <submittedName>
        <fullName evidence="3">Formylglycine-generating enzyme family protein</fullName>
    </submittedName>
</protein>
<dbReference type="InterPro" id="IPR051043">
    <property type="entry name" value="Sulfatase_Mod_Factor_Kinase"/>
</dbReference>
<dbReference type="Proteomes" id="UP000245670">
    <property type="component" value="Unassembled WGS sequence"/>
</dbReference>
<keyword evidence="4" id="KW-1185">Reference proteome</keyword>
<dbReference type="SUPFAM" id="SSF56436">
    <property type="entry name" value="C-type lectin-like"/>
    <property type="match status" value="1"/>
</dbReference>
<feature type="domain" description="Sulfatase-modifying factor enzyme-like" evidence="2">
    <location>
        <begin position="48"/>
        <end position="356"/>
    </location>
</feature>
<feature type="signal peptide" evidence="1">
    <location>
        <begin position="1"/>
        <end position="22"/>
    </location>
</feature>
<feature type="chain" id="PRO_5015589166" evidence="1">
    <location>
        <begin position="23"/>
        <end position="364"/>
    </location>
</feature>
<dbReference type="RefSeq" id="WP_109404878.1">
    <property type="nucleotide sequence ID" value="NZ_QFFG01000003.1"/>
</dbReference>
<evidence type="ECO:0000313" key="3">
    <source>
        <dbReference type="EMBL" id="PWG05334.1"/>
    </source>
</evidence>
<keyword evidence="1" id="KW-0732">Signal</keyword>
<dbReference type="InterPro" id="IPR005532">
    <property type="entry name" value="SUMF_dom"/>
</dbReference>
<dbReference type="PANTHER" id="PTHR23150:SF19">
    <property type="entry name" value="FORMYLGLYCINE-GENERATING ENZYME"/>
    <property type="match status" value="1"/>
</dbReference>
<accession>A0A2U2JAI4</accession>
<dbReference type="InterPro" id="IPR042095">
    <property type="entry name" value="SUMF_sf"/>
</dbReference>
<sequence length="364" mass="41441">MNLRIIKIVSSVFLCLSALIMSCDNKKVENKNIVEKKVIISKEIETPKGMIWVEKKTFLMGAKEGDKYAMSREKPAHKVEVDGFFIDAHEVTNKQFREFVNATKYITVAERPIDWEVIKKDLPAGTPKPADSILQPGSLIFNKHAKGVVSMANYGQWWKWQLGANWKQPEGPGSSIEGKDNYPVVHVAQEDALAYCKWANRRLPTEAEWESAAQGKFEDNIYSWGNKYEDLNENANTWQGTFPTDNRTEDRFEYLSPIKSYPPNNIGLYDMAGNVWEMTTDFFNVNYYQTLDPTVVQVNPKGADKSYTPSNPYQTEYVIKGGSFLCHESYCASFRISAKMGMEPNSSSDHIGFRTVATKEMLKK</sequence>